<name>A0A6A5XT47_9PLEO</name>
<evidence type="ECO:0000256" key="12">
    <source>
        <dbReference type="PROSITE-ProRule" id="PRU00958"/>
    </source>
</evidence>
<keyword evidence="6 12" id="KW-0694">RNA-binding</keyword>
<sequence length="708" mass="77870">MATVTPPVSDISAKPSSLDSIDAIPQEGQTINHDGKAYTTIREGQAYILVPHGIPTSTDPKSSKEEVERQQVFYNPIQQFNRDLSVLAIKTYGNDLVQRKTEKHERYRAKAQRLAERKKAKTVETKVEVPPEAHPQPDDLSLKKRKLSDHMIPGPVTSGQDTDAGKKRCLADVHDSNAETEPLRNPPSTGNGHTPRVEELQKPAEWKPAFTILDALSATGLRALRYAQEIPASTSITANDMSSKATDSIRLNVKHNKLESKIQANTGNAIAYMYSRIEKQGYDVIDLDPYGTAAPFIDAAIQAINDEGMLCVTCTDSAIFASHGYLEKTYSQYGGLPLKGEPCHEGGLRLLLHAIASSAGRYGMAIEPLLSLSIDYYIRVFVRVRKSPNEVKLLAGKTMIVYHCDSGCGSWSTQFLARNKAKQNRDGTSSYKHSFAAAPSADQHCEHCGFKTHLSGPMYGGPIHNVGFIQRVLAQLNEAERSVYPTYNRIEGMLRTALEEITYGAKSAETTEDGVTKQLGPIIPKSDPAAIDDWPFFFIPSAISRVLHCQAPSLAAMRGALRHAGFRVTMSHCKPGSIRTDAPWTAIWHILLEWVRQRAPLKNALKKGTAGDVILAKGSSFAVQDNANPNPVSSTDIVNIAKEDPSNPDNADLSAAETNQTKKTLPSYLGTNFPVEFDENLGRDHDRGKYVRYQLAPRENWGPMSRAK</sequence>
<evidence type="ECO:0000313" key="15">
    <source>
        <dbReference type="Proteomes" id="UP000799778"/>
    </source>
</evidence>
<dbReference type="InterPro" id="IPR002905">
    <property type="entry name" value="Trm1"/>
</dbReference>
<dbReference type="SUPFAM" id="SSF53335">
    <property type="entry name" value="S-adenosyl-L-methionine-dependent methyltransferases"/>
    <property type="match status" value="1"/>
</dbReference>
<feature type="region of interest" description="Disordered" evidence="13">
    <location>
        <begin position="175"/>
        <end position="196"/>
    </location>
</feature>
<feature type="region of interest" description="Disordered" evidence="13">
    <location>
        <begin position="113"/>
        <end position="144"/>
    </location>
</feature>
<protein>
    <recommendedName>
        <fullName evidence="7">tRNA (guanine(26)-N(2))-dimethyltransferase</fullName>
        <ecNumber evidence="7">2.1.1.216</ecNumber>
    </recommendedName>
    <alternativeName>
        <fullName evidence="10">tRNA 2,2-dimethylguanosine-26 methyltransferase</fullName>
    </alternativeName>
    <alternativeName>
        <fullName evidence="9">tRNA(guanine-26,N(2)-N(2)) methyltransferase</fullName>
    </alternativeName>
    <alternativeName>
        <fullName evidence="11">tRNA(m(2,2)G26)dimethyltransferase</fullName>
    </alternativeName>
</protein>
<dbReference type="InterPro" id="IPR029063">
    <property type="entry name" value="SAM-dependent_MTases_sf"/>
</dbReference>
<dbReference type="GO" id="GO:0005634">
    <property type="term" value="C:nucleus"/>
    <property type="evidence" value="ECO:0007669"/>
    <property type="project" value="TreeGrafter"/>
</dbReference>
<keyword evidence="15" id="KW-1185">Reference proteome</keyword>
<dbReference type="OrthoDB" id="6349953at2759"/>
<evidence type="ECO:0000256" key="9">
    <source>
        <dbReference type="ARBA" id="ARBA00077143"/>
    </source>
</evidence>
<feature type="compositionally biased region" description="Basic and acidic residues" evidence="13">
    <location>
        <begin position="113"/>
        <end position="142"/>
    </location>
</feature>
<keyword evidence="4 12" id="KW-0949">S-adenosyl-L-methionine</keyword>
<reference evidence="14" key="1">
    <citation type="journal article" date="2020" name="Stud. Mycol.">
        <title>101 Dothideomycetes genomes: a test case for predicting lifestyles and emergence of pathogens.</title>
        <authorList>
            <person name="Haridas S."/>
            <person name="Albert R."/>
            <person name="Binder M."/>
            <person name="Bloem J."/>
            <person name="Labutti K."/>
            <person name="Salamov A."/>
            <person name="Andreopoulos B."/>
            <person name="Baker S."/>
            <person name="Barry K."/>
            <person name="Bills G."/>
            <person name="Bluhm B."/>
            <person name="Cannon C."/>
            <person name="Castanera R."/>
            <person name="Culley D."/>
            <person name="Daum C."/>
            <person name="Ezra D."/>
            <person name="Gonzalez J."/>
            <person name="Henrissat B."/>
            <person name="Kuo A."/>
            <person name="Liang C."/>
            <person name="Lipzen A."/>
            <person name="Lutzoni F."/>
            <person name="Magnuson J."/>
            <person name="Mondo S."/>
            <person name="Nolan M."/>
            <person name="Ohm R."/>
            <person name="Pangilinan J."/>
            <person name="Park H.-J."/>
            <person name="Ramirez L."/>
            <person name="Alfaro M."/>
            <person name="Sun H."/>
            <person name="Tritt A."/>
            <person name="Yoshinaga Y."/>
            <person name="Zwiers L.-H."/>
            <person name="Turgeon B."/>
            <person name="Goodwin S."/>
            <person name="Spatafora J."/>
            <person name="Crous P."/>
            <person name="Grigoriev I."/>
        </authorList>
    </citation>
    <scope>NUCLEOTIDE SEQUENCE</scope>
    <source>
        <strain evidence="14">CBS 175.79</strain>
    </source>
</reference>
<evidence type="ECO:0000256" key="4">
    <source>
        <dbReference type="ARBA" id="ARBA00022691"/>
    </source>
</evidence>
<dbReference type="GO" id="GO:0160104">
    <property type="term" value="F:tRNA (guanine(26)-N2)-dimethyltransferase activity"/>
    <property type="evidence" value="ECO:0007669"/>
    <property type="project" value="UniProtKB-EC"/>
</dbReference>
<dbReference type="EMBL" id="ML978069">
    <property type="protein sequence ID" value="KAF2016089.1"/>
    <property type="molecule type" value="Genomic_DNA"/>
</dbReference>
<dbReference type="AlphaFoldDB" id="A0A6A5XT47"/>
<proteinExistence type="inferred from homology"/>
<dbReference type="Gene3D" id="3.40.50.150">
    <property type="entry name" value="Vaccinia Virus protein VP39"/>
    <property type="match status" value="1"/>
</dbReference>
<dbReference type="GO" id="GO:0000049">
    <property type="term" value="F:tRNA binding"/>
    <property type="evidence" value="ECO:0007669"/>
    <property type="project" value="UniProtKB-UniRule"/>
</dbReference>
<dbReference type="PROSITE" id="PS51626">
    <property type="entry name" value="SAM_MT_TRM1"/>
    <property type="match status" value="1"/>
</dbReference>
<dbReference type="PANTHER" id="PTHR10631">
    <property type="entry name" value="N 2 ,N 2 -DIMETHYLGUANOSINE TRNA METHYLTRANSFERASE"/>
    <property type="match status" value="1"/>
</dbReference>
<keyword evidence="3 12" id="KW-0808">Transferase</keyword>
<dbReference type="PANTHER" id="PTHR10631:SF3">
    <property type="entry name" value="TRNA (GUANINE(26)-N(2))-DIMETHYLTRANSFERASE"/>
    <property type="match status" value="1"/>
</dbReference>
<evidence type="ECO:0000256" key="8">
    <source>
        <dbReference type="ARBA" id="ARBA00051897"/>
    </source>
</evidence>
<keyword evidence="2 12" id="KW-0489">Methyltransferase</keyword>
<organism evidence="14 15">
    <name type="scientific">Aaosphaeria arxii CBS 175.79</name>
    <dbReference type="NCBI Taxonomy" id="1450172"/>
    <lineage>
        <taxon>Eukaryota</taxon>
        <taxon>Fungi</taxon>
        <taxon>Dikarya</taxon>
        <taxon>Ascomycota</taxon>
        <taxon>Pezizomycotina</taxon>
        <taxon>Dothideomycetes</taxon>
        <taxon>Pleosporomycetidae</taxon>
        <taxon>Pleosporales</taxon>
        <taxon>Pleosporales incertae sedis</taxon>
        <taxon>Aaosphaeria</taxon>
    </lineage>
</organism>
<evidence type="ECO:0000256" key="1">
    <source>
        <dbReference type="ARBA" id="ARBA00022555"/>
    </source>
</evidence>
<dbReference type="Proteomes" id="UP000799778">
    <property type="component" value="Unassembled WGS sequence"/>
</dbReference>
<evidence type="ECO:0000256" key="7">
    <source>
        <dbReference type="ARBA" id="ARBA00039099"/>
    </source>
</evidence>
<dbReference type="Gene3D" id="3.30.56.70">
    <property type="entry name" value="N2,N2-dimethylguanosine tRNA methyltransferase, C-terminal domain"/>
    <property type="match status" value="1"/>
</dbReference>
<comment type="catalytic activity">
    <reaction evidence="8">
        <text>guanosine(26) in tRNA + 2 S-adenosyl-L-methionine = N(2)-dimethylguanosine(26) in tRNA + 2 S-adenosyl-L-homocysteine + 2 H(+)</text>
        <dbReference type="Rhea" id="RHEA:43140"/>
        <dbReference type="Rhea" id="RHEA-COMP:10359"/>
        <dbReference type="Rhea" id="RHEA-COMP:10360"/>
        <dbReference type="ChEBI" id="CHEBI:15378"/>
        <dbReference type="ChEBI" id="CHEBI:57856"/>
        <dbReference type="ChEBI" id="CHEBI:59789"/>
        <dbReference type="ChEBI" id="CHEBI:74269"/>
        <dbReference type="ChEBI" id="CHEBI:74513"/>
        <dbReference type="EC" id="2.1.1.216"/>
    </reaction>
</comment>
<evidence type="ECO:0000256" key="10">
    <source>
        <dbReference type="ARBA" id="ARBA00082896"/>
    </source>
</evidence>
<dbReference type="RefSeq" id="XP_033384428.1">
    <property type="nucleotide sequence ID" value="XM_033527976.1"/>
</dbReference>
<keyword evidence="5 12" id="KW-0819">tRNA processing</keyword>
<dbReference type="GO" id="GO:0002940">
    <property type="term" value="P:tRNA N2-guanine methylation"/>
    <property type="evidence" value="ECO:0007669"/>
    <property type="project" value="TreeGrafter"/>
</dbReference>
<dbReference type="Pfam" id="PF02005">
    <property type="entry name" value="TRM"/>
    <property type="match status" value="2"/>
</dbReference>
<evidence type="ECO:0000256" key="6">
    <source>
        <dbReference type="ARBA" id="ARBA00022884"/>
    </source>
</evidence>
<evidence type="ECO:0000256" key="13">
    <source>
        <dbReference type="SAM" id="MobiDB-lite"/>
    </source>
</evidence>
<keyword evidence="1 12" id="KW-0820">tRNA-binding</keyword>
<dbReference type="GeneID" id="54285373"/>
<gene>
    <name evidence="14" type="ORF">BU24DRAFT_422423</name>
</gene>
<evidence type="ECO:0000256" key="2">
    <source>
        <dbReference type="ARBA" id="ARBA00022603"/>
    </source>
</evidence>
<evidence type="ECO:0000256" key="5">
    <source>
        <dbReference type="ARBA" id="ARBA00022694"/>
    </source>
</evidence>
<dbReference type="EC" id="2.1.1.216" evidence="7"/>
<comment type="similarity">
    <text evidence="12">Belongs to the class I-like SAM-binding methyltransferase superfamily. Trm1 family.</text>
</comment>
<dbReference type="FunFam" id="3.30.56.70:FF:000001">
    <property type="entry name" value="tRNA (guanine(26)-N(2))-dimethyltransferase"/>
    <property type="match status" value="1"/>
</dbReference>
<evidence type="ECO:0000256" key="11">
    <source>
        <dbReference type="ARBA" id="ARBA00083299"/>
    </source>
</evidence>
<dbReference type="InterPro" id="IPR042296">
    <property type="entry name" value="tRNA_met_Trm1_C"/>
</dbReference>
<accession>A0A6A5XT47</accession>
<evidence type="ECO:0000256" key="3">
    <source>
        <dbReference type="ARBA" id="ARBA00022679"/>
    </source>
</evidence>
<dbReference type="NCBIfam" id="TIGR00308">
    <property type="entry name" value="TRM1"/>
    <property type="match status" value="1"/>
</dbReference>
<evidence type="ECO:0000313" key="14">
    <source>
        <dbReference type="EMBL" id="KAF2016089.1"/>
    </source>
</evidence>